<dbReference type="EMBL" id="JAQPOK010000109">
    <property type="protein sequence ID" value="MDJ1180123.1"/>
    <property type="molecule type" value="Genomic_DNA"/>
</dbReference>
<feature type="domain" description="N-acetyltransferase" evidence="1">
    <location>
        <begin position="5"/>
        <end position="125"/>
    </location>
</feature>
<organism evidence="2 3">
    <name type="scientific">Roseofilum halophilum BLCC-M91</name>
    <dbReference type="NCBI Taxonomy" id="3022259"/>
    <lineage>
        <taxon>Bacteria</taxon>
        <taxon>Bacillati</taxon>
        <taxon>Cyanobacteriota</taxon>
        <taxon>Cyanophyceae</taxon>
        <taxon>Desertifilales</taxon>
        <taxon>Desertifilaceae</taxon>
        <taxon>Roseofilum</taxon>
        <taxon>Roseofilum halophilum</taxon>
    </lineage>
</organism>
<dbReference type="InterPro" id="IPR000182">
    <property type="entry name" value="GNAT_dom"/>
</dbReference>
<reference evidence="2 3" key="1">
    <citation type="submission" date="2023-01" db="EMBL/GenBank/DDBJ databases">
        <title>Novel diversity within Roseofilum (Cyanobacteria; Desertifilaceae) from marine benthic mats with descriptions of four novel species.</title>
        <authorList>
            <person name="Wang Y."/>
            <person name="Berthold D.E."/>
            <person name="Hu J."/>
            <person name="Lefler F.W."/>
            <person name="Laughinghouse H.D. IV."/>
        </authorList>
    </citation>
    <scope>NUCLEOTIDE SEQUENCE [LARGE SCALE GENOMIC DNA]</scope>
    <source>
        <strain evidence="2 3">BLCC-M91</strain>
    </source>
</reference>
<evidence type="ECO:0000259" key="1">
    <source>
        <dbReference type="PROSITE" id="PS51186"/>
    </source>
</evidence>
<evidence type="ECO:0000313" key="3">
    <source>
        <dbReference type="Proteomes" id="UP001231370"/>
    </source>
</evidence>
<evidence type="ECO:0000313" key="2">
    <source>
        <dbReference type="EMBL" id="MDJ1180123.1"/>
    </source>
</evidence>
<dbReference type="SUPFAM" id="SSF55729">
    <property type="entry name" value="Acyl-CoA N-acyltransferases (Nat)"/>
    <property type="match status" value="1"/>
</dbReference>
<protein>
    <submittedName>
        <fullName evidence="2">GNAT family N-acetyltransferase</fullName>
    </submittedName>
</protein>
<keyword evidence="3" id="KW-1185">Reference proteome</keyword>
<dbReference type="PROSITE" id="PS51186">
    <property type="entry name" value="GNAT"/>
    <property type="match status" value="1"/>
</dbReference>
<sequence>MKSIFRYNKNHESELIELLKAEPDWSSFTNADALDKFKNALLCSQTYIYKSQDNICGYLRALVDGFGIYVSELYIAPRYRNQGYARELLKRIKQEHQSLDVYLLSDEDLYYEKLGYKRVGSVFEL</sequence>
<dbReference type="InterPro" id="IPR016181">
    <property type="entry name" value="Acyl_CoA_acyltransferase"/>
</dbReference>
<proteinExistence type="predicted"/>
<dbReference type="RefSeq" id="WP_283763425.1">
    <property type="nucleotide sequence ID" value="NZ_JAQPOK010000109.1"/>
</dbReference>
<name>A0ABT7BLQ2_9CYAN</name>
<accession>A0ABT7BLQ2</accession>
<dbReference type="CDD" id="cd04301">
    <property type="entry name" value="NAT_SF"/>
    <property type="match status" value="1"/>
</dbReference>
<dbReference type="Pfam" id="PF13508">
    <property type="entry name" value="Acetyltransf_7"/>
    <property type="match status" value="1"/>
</dbReference>
<comment type="caution">
    <text evidence="2">The sequence shown here is derived from an EMBL/GenBank/DDBJ whole genome shotgun (WGS) entry which is preliminary data.</text>
</comment>
<gene>
    <name evidence="2" type="ORF">PJF56_14755</name>
</gene>
<dbReference type="Proteomes" id="UP001231370">
    <property type="component" value="Unassembled WGS sequence"/>
</dbReference>
<dbReference type="Gene3D" id="3.40.630.30">
    <property type="match status" value="1"/>
</dbReference>